<dbReference type="GO" id="GO:0004315">
    <property type="term" value="F:3-oxoacyl-[acyl-carrier-protein] synthase activity"/>
    <property type="evidence" value="ECO:0007669"/>
    <property type="project" value="InterPro"/>
</dbReference>
<evidence type="ECO:0000313" key="6">
    <source>
        <dbReference type="Proteomes" id="UP000092626"/>
    </source>
</evidence>
<feature type="domain" description="Beta-ketoacyl-[acyl-carrier-protein] synthase III N-terminal" evidence="4">
    <location>
        <begin position="110"/>
        <end position="187"/>
    </location>
</feature>
<keyword evidence="1" id="KW-0808">Transferase</keyword>
<dbReference type="InterPro" id="IPR013751">
    <property type="entry name" value="ACP_syn_III_N"/>
</dbReference>
<dbReference type="GO" id="GO:0006633">
    <property type="term" value="P:fatty acid biosynthetic process"/>
    <property type="evidence" value="ECO:0007669"/>
    <property type="project" value="InterPro"/>
</dbReference>
<name>A0A1A7PQQ6_9PAST</name>
<evidence type="ECO:0000259" key="4">
    <source>
        <dbReference type="Pfam" id="PF08545"/>
    </source>
</evidence>
<comment type="caution">
    <text evidence="5">The sequence shown here is derived from an EMBL/GenBank/DDBJ whole genome shotgun (WGS) entry which is preliminary data.</text>
</comment>
<evidence type="ECO:0000313" key="5">
    <source>
        <dbReference type="EMBL" id="OBX04898.1"/>
    </source>
</evidence>
<gene>
    <name evidence="5" type="ORF">QV06_04535</name>
</gene>
<evidence type="ECO:0000256" key="2">
    <source>
        <dbReference type="ARBA" id="ARBA00023315"/>
    </source>
</evidence>
<keyword evidence="2" id="KW-0012">Acyltransferase</keyword>
<organism evidence="5 6">
    <name type="scientific">Gallibacterium genomosp. 3</name>
    <dbReference type="NCBI Taxonomy" id="505345"/>
    <lineage>
        <taxon>Bacteria</taxon>
        <taxon>Pseudomonadati</taxon>
        <taxon>Pseudomonadota</taxon>
        <taxon>Gammaproteobacteria</taxon>
        <taxon>Pasteurellales</taxon>
        <taxon>Pasteurellaceae</taxon>
        <taxon>Gallibacterium</taxon>
    </lineage>
</organism>
<dbReference type="Proteomes" id="UP000092626">
    <property type="component" value="Unassembled WGS sequence"/>
</dbReference>
<dbReference type="EMBL" id="JTJR01000017">
    <property type="protein sequence ID" value="OBX04898.1"/>
    <property type="molecule type" value="Genomic_DNA"/>
</dbReference>
<dbReference type="SUPFAM" id="SSF53901">
    <property type="entry name" value="Thiolase-like"/>
    <property type="match status" value="1"/>
</dbReference>
<dbReference type="CDD" id="cd00830">
    <property type="entry name" value="KAS_III"/>
    <property type="match status" value="1"/>
</dbReference>
<dbReference type="GO" id="GO:0044550">
    <property type="term" value="P:secondary metabolite biosynthetic process"/>
    <property type="evidence" value="ECO:0007669"/>
    <property type="project" value="TreeGrafter"/>
</dbReference>
<feature type="domain" description="Beta-ketoacyl-[acyl-carrier-protein] synthase III C-terminal" evidence="3">
    <location>
        <begin position="238"/>
        <end position="326"/>
    </location>
</feature>
<dbReference type="PANTHER" id="PTHR34069:SF2">
    <property type="entry name" value="BETA-KETOACYL-[ACYL-CARRIER-PROTEIN] SYNTHASE III"/>
    <property type="match status" value="1"/>
</dbReference>
<dbReference type="Gene3D" id="3.40.47.10">
    <property type="match status" value="1"/>
</dbReference>
<dbReference type="InterPro" id="IPR016039">
    <property type="entry name" value="Thiolase-like"/>
</dbReference>
<dbReference type="Pfam" id="PF08545">
    <property type="entry name" value="ACP_syn_III"/>
    <property type="match status" value="1"/>
</dbReference>
<dbReference type="PATRIC" id="fig|505345.6.peg.934"/>
<evidence type="ECO:0000259" key="3">
    <source>
        <dbReference type="Pfam" id="PF08541"/>
    </source>
</evidence>
<dbReference type="PANTHER" id="PTHR34069">
    <property type="entry name" value="3-OXOACYL-[ACYL-CARRIER-PROTEIN] SYNTHASE 3"/>
    <property type="match status" value="1"/>
</dbReference>
<dbReference type="Pfam" id="PF08541">
    <property type="entry name" value="ACP_syn_III_C"/>
    <property type="match status" value="1"/>
</dbReference>
<dbReference type="InterPro" id="IPR013747">
    <property type="entry name" value="ACP_syn_III_C"/>
</dbReference>
<dbReference type="AlphaFoldDB" id="A0A1A7PQQ6"/>
<dbReference type="STRING" id="505345.QV06_04535"/>
<sequence length="328" mass="35831">MVKQGINILGIGKALPTKVVLSTDIDKRNHLSLGTTEKVTGLAKRCFLAEDQTAESLLDQAIREALAEANLQVDDIDCIINASAIDQQAIPFNAASTHRLLNPSKPIAGFDINMTCLSVLRAFDIASRLLDDYKHILIVSCDIVSAGLDWSNIRTAGIFADGATAMVVTSSQTGGIILSNFEVHSEGYEYCRIRGAGHKITPHNYAGNYQDVLYFEMNGKKLYKLSSTILPRFIEESLASKNLTLDDIDWIVPHQASQSSLDHVVKLLNIKRDKFIDIFKTHGNQVASSIPSALHTLFRTQQLKSGQKIMLVGTSAGVGLGLVVWQVP</sequence>
<evidence type="ECO:0000256" key="1">
    <source>
        <dbReference type="ARBA" id="ARBA00022679"/>
    </source>
</evidence>
<dbReference type="RefSeq" id="WP_065237130.1">
    <property type="nucleotide sequence ID" value="NZ_JTJR01000017.1"/>
</dbReference>
<protein>
    <submittedName>
        <fullName evidence="5">3-oxoacyl-ACP synthase</fullName>
    </submittedName>
</protein>
<reference evidence="5 6" key="1">
    <citation type="submission" date="2014-11" db="EMBL/GenBank/DDBJ databases">
        <title>Pan-genome of Gallibacterium spp.</title>
        <authorList>
            <person name="Kudirkiene E."/>
            <person name="Bojesen A.M."/>
        </authorList>
    </citation>
    <scope>NUCLEOTIDE SEQUENCE [LARGE SCALE GENOMIC DNA]</scope>
    <source>
        <strain evidence="5 6">59/S3/89</strain>
    </source>
</reference>
<accession>A0A1A7PQQ6</accession>
<proteinExistence type="predicted"/>